<keyword evidence="1 2" id="KW-0238">DNA-binding</keyword>
<keyword evidence="5" id="KW-1185">Reference proteome</keyword>
<dbReference type="Proteomes" id="UP000677218">
    <property type="component" value="Unassembled WGS sequence"/>
</dbReference>
<evidence type="ECO:0000259" key="3">
    <source>
        <dbReference type="PROSITE" id="PS50977"/>
    </source>
</evidence>
<accession>A0A916VHI2</accession>
<dbReference type="Pfam" id="PF00440">
    <property type="entry name" value="TetR_N"/>
    <property type="match status" value="1"/>
</dbReference>
<dbReference type="PROSITE" id="PS50977">
    <property type="entry name" value="HTH_TETR_2"/>
    <property type="match status" value="1"/>
</dbReference>
<evidence type="ECO:0000313" key="4">
    <source>
        <dbReference type="EMBL" id="GFZ26338.1"/>
    </source>
</evidence>
<dbReference type="AlphaFoldDB" id="A0A916VHI2"/>
<gene>
    <name evidence="4" type="ORF">LCB40_02180</name>
</gene>
<proteinExistence type="predicted"/>
<evidence type="ECO:0000313" key="5">
    <source>
        <dbReference type="Proteomes" id="UP000677218"/>
    </source>
</evidence>
<feature type="domain" description="HTH tetR-type" evidence="3">
    <location>
        <begin position="11"/>
        <end position="71"/>
    </location>
</feature>
<evidence type="ECO:0000256" key="1">
    <source>
        <dbReference type="ARBA" id="ARBA00023125"/>
    </source>
</evidence>
<feature type="DNA-binding region" description="H-T-H motif" evidence="2">
    <location>
        <begin position="34"/>
        <end position="53"/>
    </location>
</feature>
<protein>
    <recommendedName>
        <fullName evidence="3">HTH tetR-type domain-containing protein</fullName>
    </recommendedName>
</protein>
<comment type="caution">
    <text evidence="4">The sequence shown here is derived from an EMBL/GenBank/DDBJ whole genome shotgun (WGS) entry which is preliminary data.</text>
</comment>
<sequence length="240" mass="28105">MRVKNTELQNRRMRQYFVDAGRDVIREDGISNFTIRAVARKAGYNSATSYNYFRDAKQLLAVSLLHCVRDYFNEYLKIISDTSVSRAAIWLRAWKCFVSRAFNDQEVYEYVFYSPESDNVLAELPFYYNIFPDDELQQNPLADRVMGTTVESRKKLVFQSIMDDSEVTPEQKQIITTFSYALEMGMGRQVIVAKKDPDAMAREFLQFILEFGLEHSNVKESHQEIWNQAFPDDPDNYDNK</sequence>
<dbReference type="InterPro" id="IPR001647">
    <property type="entry name" value="HTH_TetR"/>
</dbReference>
<name>A0A916VHI2_9LACO</name>
<dbReference type="InterPro" id="IPR009057">
    <property type="entry name" value="Homeodomain-like_sf"/>
</dbReference>
<dbReference type="GO" id="GO:0003677">
    <property type="term" value="F:DNA binding"/>
    <property type="evidence" value="ECO:0007669"/>
    <property type="project" value="UniProtKB-UniRule"/>
</dbReference>
<dbReference type="EMBL" id="BMAY01000001">
    <property type="protein sequence ID" value="GFZ26338.1"/>
    <property type="molecule type" value="Genomic_DNA"/>
</dbReference>
<evidence type="ECO:0000256" key="2">
    <source>
        <dbReference type="PROSITE-ProRule" id="PRU00335"/>
    </source>
</evidence>
<dbReference type="SUPFAM" id="SSF46689">
    <property type="entry name" value="Homeodomain-like"/>
    <property type="match status" value="1"/>
</dbReference>
<dbReference type="RefSeq" id="WP_212780042.1">
    <property type="nucleotide sequence ID" value="NZ_BMAY01000001.1"/>
</dbReference>
<reference evidence="4" key="1">
    <citation type="submission" date="2020-08" db="EMBL/GenBank/DDBJ databases">
        <title>Taxonomic study for Lactobacillus species isolated from hardwood bark.</title>
        <authorList>
            <person name="Tohno M."/>
            <person name="Tanizawa Y."/>
        </authorList>
    </citation>
    <scope>NUCLEOTIDE SEQUENCE</scope>
    <source>
        <strain evidence="4">B40</strain>
    </source>
</reference>
<dbReference type="Gene3D" id="1.10.357.10">
    <property type="entry name" value="Tetracycline Repressor, domain 2"/>
    <property type="match status" value="1"/>
</dbReference>
<organism evidence="4 5">
    <name type="scientific">Lactobacillus corticis</name>
    <dbReference type="NCBI Taxonomy" id="2201249"/>
    <lineage>
        <taxon>Bacteria</taxon>
        <taxon>Bacillati</taxon>
        <taxon>Bacillota</taxon>
        <taxon>Bacilli</taxon>
        <taxon>Lactobacillales</taxon>
        <taxon>Lactobacillaceae</taxon>
        <taxon>Lactobacillus</taxon>
    </lineage>
</organism>